<dbReference type="InterPro" id="IPR011577">
    <property type="entry name" value="Cyt_b561_bac/Ni-Hgenase"/>
</dbReference>
<evidence type="ECO:0000256" key="1">
    <source>
        <dbReference type="ARBA" id="ARBA00004651"/>
    </source>
</evidence>
<dbReference type="GO" id="GO:0020037">
    <property type="term" value="F:heme binding"/>
    <property type="evidence" value="ECO:0007669"/>
    <property type="project" value="TreeGrafter"/>
</dbReference>
<feature type="region of interest" description="Disordered" evidence="6">
    <location>
        <begin position="245"/>
        <end position="285"/>
    </location>
</feature>
<sequence>MPWFDQAPWLVALAPFFGLFLSAFAKRTDPFIAGDRVYRHDAPARLSHWTHGIGTAVCLASGIVLGLRFTPAFVEDGPAAILWQNVHFAAAIVFLFGTFYYLGDTIISKWRLREHLPTKNVVAYTVRHYGLLVGIKKFTMPPEDKYFESEKAAYVMAVVTAALLVVTGLVKALAHVVLTLPDGLMNVMFWVHDIAAALMLLFLAAHVFFAVIAPFSWKTFPSMLIGWMPRGEAEKEHAGWMERLEREQPERGMDESALGAGERAAAQETMGAAARAAAADGTQGR</sequence>
<name>A0A369MSB2_EGGLN</name>
<keyword evidence="4 7" id="KW-1133">Transmembrane helix</keyword>
<feature type="compositionally biased region" description="Basic and acidic residues" evidence="6">
    <location>
        <begin position="245"/>
        <end position="254"/>
    </location>
</feature>
<evidence type="ECO:0000259" key="8">
    <source>
        <dbReference type="Pfam" id="PF01292"/>
    </source>
</evidence>
<dbReference type="GO" id="GO:0005886">
    <property type="term" value="C:plasma membrane"/>
    <property type="evidence" value="ECO:0007669"/>
    <property type="project" value="UniProtKB-SubCell"/>
</dbReference>
<proteinExistence type="predicted"/>
<evidence type="ECO:0000256" key="7">
    <source>
        <dbReference type="SAM" id="Phobius"/>
    </source>
</evidence>
<evidence type="ECO:0000256" key="2">
    <source>
        <dbReference type="ARBA" id="ARBA00022475"/>
    </source>
</evidence>
<dbReference type="Proteomes" id="UP000253752">
    <property type="component" value="Unassembled WGS sequence"/>
</dbReference>
<feature type="transmembrane region" description="Helical" evidence="7">
    <location>
        <begin position="49"/>
        <end position="69"/>
    </location>
</feature>
<dbReference type="InterPro" id="IPR016174">
    <property type="entry name" value="Di-haem_cyt_TM"/>
</dbReference>
<dbReference type="AlphaFoldDB" id="A0A369MSB2"/>
<dbReference type="PANTHER" id="PTHR30485">
    <property type="entry name" value="NI/FE-HYDROGENASE 1 B-TYPE CYTOCHROME SUBUNIT"/>
    <property type="match status" value="1"/>
</dbReference>
<feature type="compositionally biased region" description="Low complexity" evidence="6">
    <location>
        <begin position="264"/>
        <end position="279"/>
    </location>
</feature>
<dbReference type="GO" id="GO:0009055">
    <property type="term" value="F:electron transfer activity"/>
    <property type="evidence" value="ECO:0007669"/>
    <property type="project" value="InterPro"/>
</dbReference>
<dbReference type="PANTHER" id="PTHR30485:SF0">
    <property type="entry name" value="NI_FE-HYDROGENASE 1 B-TYPE CYTOCHROME SUBUNIT-RELATED"/>
    <property type="match status" value="1"/>
</dbReference>
<keyword evidence="5 7" id="KW-0472">Membrane</keyword>
<evidence type="ECO:0000256" key="4">
    <source>
        <dbReference type="ARBA" id="ARBA00022989"/>
    </source>
</evidence>
<feature type="transmembrane region" description="Helical" evidence="7">
    <location>
        <begin position="152"/>
        <end position="174"/>
    </location>
</feature>
<feature type="transmembrane region" description="Helical" evidence="7">
    <location>
        <begin position="81"/>
        <end position="101"/>
    </location>
</feature>
<feature type="transmembrane region" description="Helical" evidence="7">
    <location>
        <begin position="194"/>
        <end position="215"/>
    </location>
</feature>
<dbReference type="EMBL" id="PPTX01000006">
    <property type="protein sequence ID" value="RDB80349.1"/>
    <property type="molecule type" value="Genomic_DNA"/>
</dbReference>
<dbReference type="Pfam" id="PF01292">
    <property type="entry name" value="Ni_hydr_CYTB"/>
    <property type="match status" value="1"/>
</dbReference>
<evidence type="ECO:0000256" key="5">
    <source>
        <dbReference type="ARBA" id="ARBA00023136"/>
    </source>
</evidence>
<dbReference type="RefSeq" id="WP_114516322.1">
    <property type="nucleotide sequence ID" value="NZ_PPTX01000006.1"/>
</dbReference>
<accession>A0A369MSB2</accession>
<dbReference type="Gene3D" id="1.20.950.20">
    <property type="entry name" value="Transmembrane di-heme cytochromes, Chain C"/>
    <property type="match status" value="1"/>
</dbReference>
<feature type="domain" description="Cytochrome b561 bacterial/Ni-hydrogenase" evidence="8">
    <location>
        <begin position="39"/>
        <end position="224"/>
    </location>
</feature>
<comment type="caution">
    <text evidence="9">The sequence shown here is derived from an EMBL/GenBank/DDBJ whole genome shotgun (WGS) entry which is preliminary data.</text>
</comment>
<evidence type="ECO:0000313" key="10">
    <source>
        <dbReference type="Proteomes" id="UP000253752"/>
    </source>
</evidence>
<comment type="subcellular location">
    <subcellularLocation>
        <location evidence="1">Cell membrane</location>
        <topology evidence="1">Multi-pass membrane protein</topology>
    </subcellularLocation>
</comment>
<dbReference type="GO" id="GO:0022904">
    <property type="term" value="P:respiratory electron transport chain"/>
    <property type="evidence" value="ECO:0007669"/>
    <property type="project" value="InterPro"/>
</dbReference>
<reference evidence="9 10" key="1">
    <citation type="journal article" date="2018" name="Elife">
        <title>Discovery and characterization of a prevalent human gut bacterial enzyme sufficient for the inactivation of a family of plant toxins.</title>
        <authorList>
            <person name="Koppel N."/>
            <person name="Bisanz J.E."/>
            <person name="Pandelia M.E."/>
            <person name="Turnbaugh P.J."/>
            <person name="Balskus E.P."/>
        </authorList>
    </citation>
    <scope>NUCLEOTIDE SEQUENCE [LARGE SCALE GENOMIC DNA]</scope>
    <source>
        <strain evidence="9 10">MR1 #12</strain>
    </source>
</reference>
<protein>
    <submittedName>
        <fullName evidence="9">Formate dehydrogenase</fullName>
    </submittedName>
</protein>
<keyword evidence="2" id="KW-1003">Cell membrane</keyword>
<evidence type="ECO:0000313" key="9">
    <source>
        <dbReference type="EMBL" id="RDB80349.1"/>
    </source>
</evidence>
<keyword evidence="3 7" id="KW-0812">Transmembrane</keyword>
<evidence type="ECO:0000256" key="3">
    <source>
        <dbReference type="ARBA" id="ARBA00022692"/>
    </source>
</evidence>
<organism evidence="9 10">
    <name type="scientific">Eggerthella lenta</name>
    <name type="common">Eubacterium lentum</name>
    <dbReference type="NCBI Taxonomy" id="84112"/>
    <lineage>
        <taxon>Bacteria</taxon>
        <taxon>Bacillati</taxon>
        <taxon>Actinomycetota</taxon>
        <taxon>Coriobacteriia</taxon>
        <taxon>Eggerthellales</taxon>
        <taxon>Eggerthellaceae</taxon>
        <taxon>Eggerthella</taxon>
    </lineage>
</organism>
<gene>
    <name evidence="9" type="ORF">C1872_05345</name>
</gene>
<dbReference type="SUPFAM" id="SSF81342">
    <property type="entry name" value="Transmembrane di-heme cytochromes"/>
    <property type="match status" value="1"/>
</dbReference>
<dbReference type="InterPro" id="IPR051542">
    <property type="entry name" value="Hydrogenase_cytochrome"/>
</dbReference>
<evidence type="ECO:0000256" key="6">
    <source>
        <dbReference type="SAM" id="MobiDB-lite"/>
    </source>
</evidence>